<evidence type="ECO:0000313" key="3">
    <source>
        <dbReference type="Proteomes" id="UP001163878"/>
    </source>
</evidence>
<keyword evidence="3" id="KW-1185">Reference proteome</keyword>
<dbReference type="Gene3D" id="3.40.50.12280">
    <property type="match status" value="1"/>
</dbReference>
<dbReference type="RefSeq" id="WP_264241324.1">
    <property type="nucleotide sequence ID" value="NZ_CP107567.1"/>
</dbReference>
<feature type="region of interest" description="Disordered" evidence="1">
    <location>
        <begin position="366"/>
        <end position="386"/>
    </location>
</feature>
<gene>
    <name evidence="2" type="ORF">OGH68_00920</name>
</gene>
<feature type="compositionally biased region" description="Basic and acidic residues" evidence="1">
    <location>
        <begin position="377"/>
        <end position="386"/>
    </location>
</feature>
<reference evidence="2" key="1">
    <citation type="submission" date="2022-10" db="EMBL/GenBank/DDBJ databases">
        <title>Cytochrome P450 Catalyzes Benzene Ring Formation in the Biosynthesis of Trialkyl-Substituted Aromatic Polyketides.</title>
        <authorList>
            <person name="Zhao E."/>
            <person name="Ge H."/>
        </authorList>
    </citation>
    <scope>NUCLEOTIDE SEQUENCE</scope>
    <source>
        <strain evidence="2">NA0869</strain>
    </source>
</reference>
<evidence type="ECO:0000256" key="1">
    <source>
        <dbReference type="SAM" id="MobiDB-lite"/>
    </source>
</evidence>
<accession>A0ABY6HZM9</accession>
<dbReference type="SUPFAM" id="SSF56770">
    <property type="entry name" value="HydA/Nqo6-like"/>
    <property type="match status" value="1"/>
</dbReference>
<dbReference type="Proteomes" id="UP001163878">
    <property type="component" value="Chromosome"/>
</dbReference>
<name>A0ABY6HZM9_STRPE</name>
<evidence type="ECO:0000313" key="2">
    <source>
        <dbReference type="EMBL" id="UYQ60176.1"/>
    </source>
</evidence>
<protein>
    <submittedName>
        <fullName evidence="2">Uncharacterized protein</fullName>
    </submittedName>
</protein>
<feature type="compositionally biased region" description="Basic and acidic residues" evidence="1">
    <location>
        <begin position="123"/>
        <end position="160"/>
    </location>
</feature>
<proteinExistence type="predicted"/>
<sequence>MDLTGMALRAVAARPHVLLAATPGGAAARVAAESHLRRRDWPLASTPAQADVLFVAGPDCPALEAALQRLWQDMPAPRTRVRARDADEVTDALDAARGNLRLRPGRPTVRRRGSPPAGPAGSDAHRQHDRHAPGGQDAHDGHGSGDPEGQDEHGSGEHGHGGHGGDTAEMPGGLPMAEQGEDRDGLTLDRLHVPLGPFLADWPAGLVVRLVLQGDVVQRADLEEPPPPAAAPAHPFWTRPWLRAAAGEPVRTGEAVRRRAAAHLDSLGRLLGVAGWPVEATRARRLRDDLLDGAPAAVVAPRLEPLARRVGRSRTLYRLTRGMGVVTTADAEASGVSGPAARAGGDVPARYRQWLAAIRGDVPRLDDRSPLDPALDEGPRGRWDAERPPSAALAALLPRLLDGAELAAARLVVASLDPDPDELAACPREVRARG</sequence>
<dbReference type="EMBL" id="CP107567">
    <property type="protein sequence ID" value="UYQ60176.1"/>
    <property type="molecule type" value="Genomic_DNA"/>
</dbReference>
<feature type="region of interest" description="Disordered" evidence="1">
    <location>
        <begin position="94"/>
        <end position="181"/>
    </location>
</feature>
<organism evidence="2 3">
    <name type="scientific">Streptomyces peucetius</name>
    <dbReference type="NCBI Taxonomy" id="1950"/>
    <lineage>
        <taxon>Bacteria</taxon>
        <taxon>Bacillati</taxon>
        <taxon>Actinomycetota</taxon>
        <taxon>Actinomycetes</taxon>
        <taxon>Kitasatosporales</taxon>
        <taxon>Streptomycetaceae</taxon>
        <taxon>Streptomyces</taxon>
    </lineage>
</organism>